<dbReference type="Pfam" id="PF13359">
    <property type="entry name" value="DDE_Tnp_4"/>
    <property type="match status" value="1"/>
</dbReference>
<accession>A0ABW6QCQ7</accession>
<comment type="caution">
    <text evidence="5">The sequence shown here is derived from an EMBL/GenBank/DDBJ whole genome shotgun (WGS) entry which is preliminary data.</text>
</comment>
<dbReference type="InterPro" id="IPR027805">
    <property type="entry name" value="Transposase_HTH_dom"/>
</dbReference>
<proteinExistence type="predicted"/>
<dbReference type="EMBL" id="JBHVZQ010000029">
    <property type="protein sequence ID" value="MFF1277008.1"/>
    <property type="molecule type" value="Genomic_DNA"/>
</dbReference>
<evidence type="ECO:0000313" key="6">
    <source>
        <dbReference type="Proteomes" id="UP001601627"/>
    </source>
</evidence>
<evidence type="ECO:0000256" key="2">
    <source>
        <dbReference type="ARBA" id="ARBA00022723"/>
    </source>
</evidence>
<feature type="domain" description="Transposase Helix-turn-helix" evidence="4">
    <location>
        <begin position="57"/>
        <end position="108"/>
    </location>
</feature>
<reference evidence="5 6" key="1">
    <citation type="submission" date="2024-09" db="EMBL/GenBank/DDBJ databases">
        <title>The Natural Products Discovery Center: Release of the First 8490 Sequenced Strains for Exploring Actinobacteria Biosynthetic Diversity.</title>
        <authorList>
            <person name="Kalkreuter E."/>
            <person name="Kautsar S.A."/>
            <person name="Yang D."/>
            <person name="Bader C.D."/>
            <person name="Teijaro C.N."/>
            <person name="Fluegel L."/>
            <person name="Davis C.M."/>
            <person name="Simpson J.R."/>
            <person name="Lauterbach L."/>
            <person name="Steele A.D."/>
            <person name="Gui C."/>
            <person name="Meng S."/>
            <person name="Li G."/>
            <person name="Viehrig K."/>
            <person name="Ye F."/>
            <person name="Su P."/>
            <person name="Kiefer A.F."/>
            <person name="Nichols A."/>
            <person name="Cepeda A.J."/>
            <person name="Yan W."/>
            <person name="Fan B."/>
            <person name="Jiang Y."/>
            <person name="Adhikari A."/>
            <person name="Zheng C.-J."/>
            <person name="Schuster L."/>
            <person name="Cowan T.M."/>
            <person name="Smanski M.J."/>
            <person name="Chevrette M.G."/>
            <person name="De Carvalho L.P.S."/>
            <person name="Shen B."/>
        </authorList>
    </citation>
    <scope>NUCLEOTIDE SEQUENCE [LARGE SCALE GENOMIC DNA]</scope>
    <source>
        <strain evidence="5 6">NPDC058328</strain>
    </source>
</reference>
<protein>
    <submittedName>
        <fullName evidence="5">Transposase family protein</fullName>
    </submittedName>
</protein>
<feature type="domain" description="DDE Tnp4" evidence="3">
    <location>
        <begin position="135"/>
        <end position="295"/>
    </location>
</feature>
<evidence type="ECO:0000256" key="1">
    <source>
        <dbReference type="ARBA" id="ARBA00001968"/>
    </source>
</evidence>
<dbReference type="RefSeq" id="WP_388238544.1">
    <property type="nucleotide sequence ID" value="NZ_JBHVZQ010000029.1"/>
</dbReference>
<dbReference type="InterPro" id="IPR027806">
    <property type="entry name" value="HARBI1_dom"/>
</dbReference>
<evidence type="ECO:0000259" key="4">
    <source>
        <dbReference type="Pfam" id="PF13613"/>
    </source>
</evidence>
<gene>
    <name evidence="5" type="ORF">ACFVZC_26920</name>
</gene>
<dbReference type="Proteomes" id="UP001601627">
    <property type="component" value="Unassembled WGS sequence"/>
</dbReference>
<comment type="cofactor">
    <cofactor evidence="1">
        <name>a divalent metal cation</name>
        <dbReference type="ChEBI" id="CHEBI:60240"/>
    </cofactor>
</comment>
<dbReference type="Pfam" id="PF13613">
    <property type="entry name" value="HTH_Tnp_4"/>
    <property type="match status" value="1"/>
</dbReference>
<evidence type="ECO:0000259" key="3">
    <source>
        <dbReference type="Pfam" id="PF13359"/>
    </source>
</evidence>
<keyword evidence="2" id="KW-0479">Metal-binding</keyword>
<name>A0ABW6QCQ7_9ACTN</name>
<organism evidence="5 6">
    <name type="scientific">Streptomyces marokkonensis</name>
    <dbReference type="NCBI Taxonomy" id="324855"/>
    <lineage>
        <taxon>Bacteria</taxon>
        <taxon>Bacillati</taxon>
        <taxon>Actinomycetota</taxon>
        <taxon>Actinomycetes</taxon>
        <taxon>Kitasatosporales</taxon>
        <taxon>Streptomycetaceae</taxon>
        <taxon>Streptomyces</taxon>
    </lineage>
</organism>
<sequence length="310" mass="34122">MGNASRAAIIGDRRITGLSADVIAELVAELGPLWHERHQAKLMSRHRKRAIGAGAKHRLVFVDRLLATLVHLRHATTHDVLACWFGVDRSTITRAIGEVRPLLAERGCTVSPGVRLRTLAEVIDHLGASGKTGIIDGTEIRVRRPAAGSKDRDRFISGKNKQNAVKTMLVTDADGRVLFCSPTRPGSCADITHARQLGLVKLLADGPAVEILADAGYQGLGAQTGGRVITPPHRKFKKNALDWYEEMYGRQRKAHSSRRIRVEHGIAHLKNWRALTRHLGRREHMSHTVQAIAGLLSHQQTTDLASARQM</sequence>
<keyword evidence="6" id="KW-1185">Reference proteome</keyword>
<evidence type="ECO:0000313" key="5">
    <source>
        <dbReference type="EMBL" id="MFF1277008.1"/>
    </source>
</evidence>